<proteinExistence type="predicted"/>
<reference evidence="1" key="1">
    <citation type="submission" date="2019-11" db="EMBL/GenBank/DDBJ databases">
        <title>Nori genome reveals adaptations in red seaweeds to the harsh intertidal environment.</title>
        <authorList>
            <person name="Wang D."/>
            <person name="Mao Y."/>
        </authorList>
    </citation>
    <scope>NUCLEOTIDE SEQUENCE</scope>
    <source>
        <tissue evidence="1">Gametophyte</tissue>
    </source>
</reference>
<gene>
    <name evidence="1" type="ORF">I4F81_006489</name>
</gene>
<evidence type="ECO:0000313" key="2">
    <source>
        <dbReference type="Proteomes" id="UP000798662"/>
    </source>
</evidence>
<comment type="caution">
    <text evidence="1">The sequence shown here is derived from an EMBL/GenBank/DDBJ whole genome shotgun (WGS) entry which is preliminary data.</text>
</comment>
<name>A0ACC3C2A6_PYRYE</name>
<keyword evidence="2" id="KW-1185">Reference proteome</keyword>
<evidence type="ECO:0000313" key="1">
    <source>
        <dbReference type="EMBL" id="KAK1863937.1"/>
    </source>
</evidence>
<sequence>MSLVSAPSRPPCRDVVAKRPRSPSAEGVADGRLSSLPAPIMKLEGHKGEVLGLAFHPVAGSAHLLASSSFDGTVMVWDTSLPDIPAVSIFKGHRLAVTDVVFAGRDGGLAATASADGTAALWDVVTGERLKVLRGHRSHVNAIAVPPPAGATVSGGPLGGAATLADADASGGLGEYTVATASNDKTVRVWDGRDRRRGAELLLPHRAQALAVAWGEADHLIYSSGVDGDVLGWDLRAASCAWAAAPAAGGPAAVAPPAAAVAGEAAGCVRQLRGHTEPVTGLALNTARTHLVSNAMDHSVRVWDVRPFVAGGEAARQAAVLIGHRHGFDKSLLRAAWGGRDEVVAAGAADGTLWVWEVADRTVRYRLPGHAGPVNAVAFHATQPVVASGGADKVIFLGELLL</sequence>
<organism evidence="1 2">
    <name type="scientific">Pyropia yezoensis</name>
    <name type="common">Susabi-nori</name>
    <name type="synonym">Porphyra yezoensis</name>
    <dbReference type="NCBI Taxonomy" id="2788"/>
    <lineage>
        <taxon>Eukaryota</taxon>
        <taxon>Rhodophyta</taxon>
        <taxon>Bangiophyceae</taxon>
        <taxon>Bangiales</taxon>
        <taxon>Bangiaceae</taxon>
        <taxon>Pyropia</taxon>
    </lineage>
</organism>
<accession>A0ACC3C2A6</accession>
<dbReference type="Proteomes" id="UP000798662">
    <property type="component" value="Chromosome 2"/>
</dbReference>
<protein>
    <submittedName>
        <fullName evidence="1">Uncharacterized protein</fullName>
    </submittedName>
</protein>
<dbReference type="EMBL" id="CM020619">
    <property type="protein sequence ID" value="KAK1863937.1"/>
    <property type="molecule type" value="Genomic_DNA"/>
</dbReference>